<name>X0X7D2_9ZZZZ</name>
<proteinExistence type="predicted"/>
<feature type="non-terminal residue" evidence="1">
    <location>
        <position position="1"/>
    </location>
</feature>
<dbReference type="EMBL" id="BARS01040035">
    <property type="protein sequence ID" value="GAG31317.1"/>
    <property type="molecule type" value="Genomic_DNA"/>
</dbReference>
<evidence type="ECO:0000313" key="1">
    <source>
        <dbReference type="EMBL" id="GAG31317.1"/>
    </source>
</evidence>
<comment type="caution">
    <text evidence="1">The sequence shown here is derived from an EMBL/GenBank/DDBJ whole genome shotgun (WGS) entry which is preliminary data.</text>
</comment>
<protein>
    <submittedName>
        <fullName evidence="1">Uncharacterized protein</fullName>
    </submittedName>
</protein>
<gene>
    <name evidence="1" type="ORF">S01H1_61090</name>
</gene>
<reference evidence="1" key="1">
    <citation type="journal article" date="2014" name="Front. Microbiol.">
        <title>High frequency of phylogenetically diverse reductive dehalogenase-homologous genes in deep subseafloor sedimentary metagenomes.</title>
        <authorList>
            <person name="Kawai M."/>
            <person name="Futagami T."/>
            <person name="Toyoda A."/>
            <person name="Takaki Y."/>
            <person name="Nishi S."/>
            <person name="Hori S."/>
            <person name="Arai W."/>
            <person name="Tsubouchi T."/>
            <person name="Morono Y."/>
            <person name="Uchiyama I."/>
            <person name="Ito T."/>
            <person name="Fujiyama A."/>
            <person name="Inagaki F."/>
            <person name="Takami H."/>
        </authorList>
    </citation>
    <scope>NUCLEOTIDE SEQUENCE</scope>
    <source>
        <strain evidence="1">Expedition CK06-06</strain>
    </source>
</reference>
<organism evidence="1">
    <name type="scientific">marine sediment metagenome</name>
    <dbReference type="NCBI Taxonomy" id="412755"/>
    <lineage>
        <taxon>unclassified sequences</taxon>
        <taxon>metagenomes</taxon>
        <taxon>ecological metagenomes</taxon>
    </lineage>
</organism>
<sequence>AIKMNSSISKEKFRDIIVIPVGCIHSIDKIHERKRTSIIN</sequence>
<dbReference type="AlphaFoldDB" id="X0X7D2"/>
<accession>X0X7D2</accession>